<name>A0ABV7MLX5_9HYPH</name>
<accession>A0ABV7MLX5</accession>
<dbReference type="Pfam" id="PF16108">
    <property type="entry name" value="DUF4826"/>
    <property type="match status" value="1"/>
</dbReference>
<protein>
    <submittedName>
        <fullName evidence="1">DUF4826 family protein</fullName>
    </submittedName>
</protein>
<comment type="caution">
    <text evidence="1">The sequence shown here is derived from an EMBL/GenBank/DDBJ whole genome shotgun (WGS) entry which is preliminary data.</text>
</comment>
<dbReference type="EMBL" id="JBHRVD010000001">
    <property type="protein sequence ID" value="MFC3322345.1"/>
    <property type="molecule type" value="Genomic_DNA"/>
</dbReference>
<sequence>MPLEIRTPACEQYQLSGSVSLQKRTLRMGSIPDQAEEPTEAEEEAWCESQRQYVIDYLAREHLQHGRVGEWPAWHVYPYVAIWAIESVSRPEWIGWWAISGDLPSDYIPYGSDRTPRAAARAFGLRWKEVAAAMVRGEEHEEFTIGGPADAATIAPLLASRAGTLLDWADDDDDVWDDDPEDQSGA</sequence>
<dbReference type="InterPro" id="IPR032251">
    <property type="entry name" value="DUF4826"/>
</dbReference>
<dbReference type="RefSeq" id="WP_378978931.1">
    <property type="nucleotide sequence ID" value="NZ_JBHRVD010000001.1"/>
</dbReference>
<evidence type="ECO:0000313" key="1">
    <source>
        <dbReference type="EMBL" id="MFC3322345.1"/>
    </source>
</evidence>
<reference evidence="2" key="1">
    <citation type="journal article" date="2019" name="Int. J. Syst. Evol. Microbiol.">
        <title>The Global Catalogue of Microorganisms (GCM) 10K type strain sequencing project: providing services to taxonomists for standard genome sequencing and annotation.</title>
        <authorList>
            <consortium name="The Broad Institute Genomics Platform"/>
            <consortium name="The Broad Institute Genome Sequencing Center for Infectious Disease"/>
            <person name="Wu L."/>
            <person name="Ma J."/>
        </authorList>
    </citation>
    <scope>NUCLEOTIDE SEQUENCE [LARGE SCALE GENOMIC DNA]</scope>
    <source>
        <strain evidence="2">ICMP 19515</strain>
    </source>
</reference>
<dbReference type="Proteomes" id="UP001595648">
    <property type="component" value="Unassembled WGS sequence"/>
</dbReference>
<keyword evidence="2" id="KW-1185">Reference proteome</keyword>
<organism evidence="1 2">
    <name type="scientific">Mesorhizobium cantuariense</name>
    <dbReference type="NCBI Taxonomy" id="1300275"/>
    <lineage>
        <taxon>Bacteria</taxon>
        <taxon>Pseudomonadati</taxon>
        <taxon>Pseudomonadota</taxon>
        <taxon>Alphaproteobacteria</taxon>
        <taxon>Hyphomicrobiales</taxon>
        <taxon>Phyllobacteriaceae</taxon>
        <taxon>Mesorhizobium</taxon>
    </lineage>
</organism>
<evidence type="ECO:0000313" key="2">
    <source>
        <dbReference type="Proteomes" id="UP001595648"/>
    </source>
</evidence>
<proteinExistence type="predicted"/>
<gene>
    <name evidence="1" type="ORF">ACFOJ9_11200</name>
</gene>